<proteinExistence type="inferred from homology"/>
<evidence type="ECO:0000259" key="5">
    <source>
        <dbReference type="PROSITE" id="PS50931"/>
    </source>
</evidence>
<keyword evidence="2" id="KW-0805">Transcription regulation</keyword>
<keyword evidence="4" id="KW-0804">Transcription</keyword>
<evidence type="ECO:0000313" key="6">
    <source>
        <dbReference type="EMBL" id="MXR36744.1"/>
    </source>
</evidence>
<dbReference type="GO" id="GO:0003700">
    <property type="term" value="F:DNA-binding transcription factor activity"/>
    <property type="evidence" value="ECO:0007669"/>
    <property type="project" value="InterPro"/>
</dbReference>
<keyword evidence="3" id="KW-0238">DNA-binding</keyword>
<dbReference type="Gene3D" id="1.10.10.10">
    <property type="entry name" value="Winged helix-like DNA-binding domain superfamily/Winged helix DNA-binding domain"/>
    <property type="match status" value="1"/>
</dbReference>
<keyword evidence="7" id="KW-1185">Reference proteome</keyword>
<dbReference type="InterPro" id="IPR005119">
    <property type="entry name" value="LysR_subst-bd"/>
</dbReference>
<feature type="domain" description="HTH lysR-type" evidence="5">
    <location>
        <begin position="1"/>
        <end position="58"/>
    </location>
</feature>
<dbReference type="PANTHER" id="PTHR30126:SF40">
    <property type="entry name" value="HTH-TYPE TRANSCRIPTIONAL REGULATOR GLTR"/>
    <property type="match status" value="1"/>
</dbReference>
<evidence type="ECO:0000256" key="4">
    <source>
        <dbReference type="ARBA" id="ARBA00023163"/>
    </source>
</evidence>
<gene>
    <name evidence="6" type="ORF">GQF02_07155</name>
</gene>
<dbReference type="AlphaFoldDB" id="A0A845BNA5"/>
<dbReference type="PANTHER" id="PTHR30126">
    <property type="entry name" value="HTH-TYPE TRANSCRIPTIONAL REGULATOR"/>
    <property type="match status" value="1"/>
</dbReference>
<reference evidence="6 7" key="1">
    <citation type="submission" date="2019-12" db="EMBL/GenBank/DDBJ databases">
        <title>Neisseriaceae gen. nov. sp. Genome sequencing and assembly.</title>
        <authorList>
            <person name="Liu Z."/>
            <person name="Li A."/>
        </authorList>
    </citation>
    <scope>NUCLEOTIDE SEQUENCE [LARGE SCALE GENOMIC DNA]</scope>
    <source>
        <strain evidence="6 7">B2N2-7</strain>
    </source>
</reference>
<comment type="similarity">
    <text evidence="1">Belongs to the LysR transcriptional regulatory family.</text>
</comment>
<dbReference type="InterPro" id="IPR036390">
    <property type="entry name" value="WH_DNA-bd_sf"/>
</dbReference>
<evidence type="ECO:0000256" key="1">
    <source>
        <dbReference type="ARBA" id="ARBA00009437"/>
    </source>
</evidence>
<dbReference type="PROSITE" id="PS50931">
    <property type="entry name" value="HTH_LYSR"/>
    <property type="match status" value="1"/>
</dbReference>
<dbReference type="RefSeq" id="WP_160795945.1">
    <property type="nucleotide sequence ID" value="NZ_WSSB01000005.1"/>
</dbReference>
<dbReference type="Pfam" id="PF00126">
    <property type="entry name" value="HTH_1"/>
    <property type="match status" value="1"/>
</dbReference>
<protein>
    <submittedName>
        <fullName evidence="6">LysR family transcriptional regulator</fullName>
    </submittedName>
</protein>
<dbReference type="InterPro" id="IPR036388">
    <property type="entry name" value="WH-like_DNA-bd_sf"/>
</dbReference>
<dbReference type="EMBL" id="WSSB01000005">
    <property type="protein sequence ID" value="MXR36744.1"/>
    <property type="molecule type" value="Genomic_DNA"/>
</dbReference>
<evidence type="ECO:0000256" key="3">
    <source>
        <dbReference type="ARBA" id="ARBA00023125"/>
    </source>
</evidence>
<dbReference type="Pfam" id="PF03466">
    <property type="entry name" value="LysR_substrate"/>
    <property type="match status" value="1"/>
</dbReference>
<name>A0A845BNA5_9NEIS</name>
<dbReference type="InterPro" id="IPR000847">
    <property type="entry name" value="LysR_HTH_N"/>
</dbReference>
<dbReference type="Gene3D" id="3.40.190.290">
    <property type="match status" value="1"/>
</dbReference>
<dbReference type="CDD" id="cd05466">
    <property type="entry name" value="PBP2_LTTR_substrate"/>
    <property type="match status" value="1"/>
</dbReference>
<evidence type="ECO:0000313" key="7">
    <source>
        <dbReference type="Proteomes" id="UP000467214"/>
    </source>
</evidence>
<dbReference type="SUPFAM" id="SSF46785">
    <property type="entry name" value="Winged helix' DNA-binding domain"/>
    <property type="match status" value="1"/>
</dbReference>
<dbReference type="SUPFAM" id="SSF53850">
    <property type="entry name" value="Periplasmic binding protein-like II"/>
    <property type="match status" value="1"/>
</dbReference>
<comment type="caution">
    <text evidence="6">The sequence shown here is derived from an EMBL/GenBank/DDBJ whole genome shotgun (WGS) entry which is preliminary data.</text>
</comment>
<dbReference type="PRINTS" id="PR00039">
    <property type="entry name" value="HTHLYSR"/>
</dbReference>
<dbReference type="Proteomes" id="UP000467214">
    <property type="component" value="Unassembled WGS sequence"/>
</dbReference>
<dbReference type="FunFam" id="1.10.10.10:FF:000001">
    <property type="entry name" value="LysR family transcriptional regulator"/>
    <property type="match status" value="1"/>
</dbReference>
<dbReference type="GO" id="GO:0000976">
    <property type="term" value="F:transcription cis-regulatory region binding"/>
    <property type="evidence" value="ECO:0007669"/>
    <property type="project" value="TreeGrafter"/>
</dbReference>
<evidence type="ECO:0000256" key="2">
    <source>
        <dbReference type="ARBA" id="ARBA00023015"/>
    </source>
</evidence>
<organism evidence="6 7">
    <name type="scientific">Craterilacuibacter sinensis</name>
    <dbReference type="NCBI Taxonomy" id="2686017"/>
    <lineage>
        <taxon>Bacteria</taxon>
        <taxon>Pseudomonadati</taxon>
        <taxon>Pseudomonadota</taxon>
        <taxon>Betaproteobacteria</taxon>
        <taxon>Neisseriales</taxon>
        <taxon>Neisseriaceae</taxon>
        <taxon>Craterilacuibacter</taxon>
    </lineage>
</organism>
<accession>A0A845BNA5</accession>
<sequence>MEIYQLRTFVTVAQQGHLTQAAELLHLSQPAVTAQIKALEEEVGMPLFERSAGGVNLTVAGAELLPQAQSILAGARELINRARSLKGQLAGKANIGITLTPDTLRVGPWVARLVERYPLLDLRLHHGVTGDVLNLVRKKELDAGFYLGKNPYVNVTTVPLAQVAFRIIMPLGWETRLNGMNSKALGKLPWIGISQFSSLSKITAELWRELNIAPRKVTECDHLSALQELVTSGVGLALVREDDALAAERAGLVSMVPDIVKLAELQFVYPSERDGDPVLTALLGELLPVWGLPAPLLHGAMAQ</sequence>